<evidence type="ECO:0000313" key="4">
    <source>
        <dbReference type="Proteomes" id="UP000051574"/>
    </source>
</evidence>
<protein>
    <submittedName>
        <fullName evidence="3">Uncharacterized protein</fullName>
    </submittedName>
</protein>
<sequence>MIHMHFWIDKRSQGCGFNGRYLVPPSISGSRRRAGFCGGVYPKLMVTPVHRFQVLGGCEGFGRRARVPSYRNHPRFFIHRPSTYQQDNALPTNNNNNCNPNVVSSVEQSNNAVSRSMTLLPSRDSDSVTPRTISSPTTGLKCGVWAFFAMVTFFIAGAKFYFHGGTIGMEALAFCSFLILILIIGGLVSLYETVTSSRRMNQSAQISVQISNDQNESSDEPSTQVPNSVSPLNTTEVSPPPYHVAIMLPSQANREDALTILRDSPPPSYEKAVT</sequence>
<keyword evidence="2" id="KW-1133">Transmembrane helix</keyword>
<dbReference type="EMBL" id="LJIG01022842">
    <property type="protein sequence ID" value="KRT78433.1"/>
    <property type="molecule type" value="Genomic_DNA"/>
</dbReference>
<name>A0A0T6ATI3_9SCAR</name>
<accession>A0A0T6ATI3</accession>
<feature type="transmembrane region" description="Helical" evidence="2">
    <location>
        <begin position="168"/>
        <end position="191"/>
    </location>
</feature>
<organism evidence="3 4">
    <name type="scientific">Oryctes borbonicus</name>
    <dbReference type="NCBI Taxonomy" id="1629725"/>
    <lineage>
        <taxon>Eukaryota</taxon>
        <taxon>Metazoa</taxon>
        <taxon>Ecdysozoa</taxon>
        <taxon>Arthropoda</taxon>
        <taxon>Hexapoda</taxon>
        <taxon>Insecta</taxon>
        <taxon>Pterygota</taxon>
        <taxon>Neoptera</taxon>
        <taxon>Endopterygota</taxon>
        <taxon>Coleoptera</taxon>
        <taxon>Polyphaga</taxon>
        <taxon>Scarabaeiformia</taxon>
        <taxon>Scarabaeidae</taxon>
        <taxon>Dynastinae</taxon>
        <taxon>Oryctes</taxon>
    </lineage>
</organism>
<keyword evidence="2" id="KW-0812">Transmembrane</keyword>
<dbReference type="OrthoDB" id="7683804at2759"/>
<evidence type="ECO:0000256" key="2">
    <source>
        <dbReference type="SAM" id="Phobius"/>
    </source>
</evidence>
<keyword evidence="2" id="KW-0472">Membrane</keyword>
<evidence type="ECO:0000256" key="1">
    <source>
        <dbReference type="SAM" id="MobiDB-lite"/>
    </source>
</evidence>
<feature type="transmembrane region" description="Helical" evidence="2">
    <location>
        <begin position="142"/>
        <end position="162"/>
    </location>
</feature>
<keyword evidence="4" id="KW-1185">Reference proteome</keyword>
<evidence type="ECO:0000313" key="3">
    <source>
        <dbReference type="EMBL" id="KRT78433.1"/>
    </source>
</evidence>
<gene>
    <name evidence="3" type="ORF">AMK59_6587</name>
</gene>
<dbReference type="AlphaFoldDB" id="A0A0T6ATI3"/>
<feature type="compositionally biased region" description="Polar residues" evidence="1">
    <location>
        <begin position="205"/>
        <end position="237"/>
    </location>
</feature>
<dbReference type="Proteomes" id="UP000051574">
    <property type="component" value="Unassembled WGS sequence"/>
</dbReference>
<reference evidence="3 4" key="1">
    <citation type="submission" date="2015-09" db="EMBL/GenBank/DDBJ databases">
        <title>Draft genome of the scarab beetle Oryctes borbonicus.</title>
        <authorList>
            <person name="Meyer J.M."/>
            <person name="Markov G.V."/>
            <person name="Baskaran P."/>
            <person name="Herrmann M."/>
            <person name="Sommer R.J."/>
            <person name="Roedelsperger C."/>
        </authorList>
    </citation>
    <scope>NUCLEOTIDE SEQUENCE [LARGE SCALE GENOMIC DNA]</scope>
    <source>
        <strain evidence="3">OB123</strain>
        <tissue evidence="3">Whole animal</tissue>
    </source>
</reference>
<comment type="caution">
    <text evidence="3">The sequence shown here is derived from an EMBL/GenBank/DDBJ whole genome shotgun (WGS) entry which is preliminary data.</text>
</comment>
<feature type="region of interest" description="Disordered" evidence="1">
    <location>
        <begin position="205"/>
        <end position="241"/>
    </location>
</feature>
<proteinExistence type="predicted"/>